<evidence type="ECO:0000256" key="1">
    <source>
        <dbReference type="SAM" id="SignalP"/>
    </source>
</evidence>
<dbReference type="GO" id="GO:0005739">
    <property type="term" value="C:mitochondrion"/>
    <property type="evidence" value="ECO:0007669"/>
    <property type="project" value="GOC"/>
</dbReference>
<reference evidence="2" key="1">
    <citation type="submission" date="2021-07" db="EMBL/GenBank/DDBJ databases">
        <authorList>
            <person name="Durling M."/>
        </authorList>
    </citation>
    <scope>NUCLEOTIDE SEQUENCE</scope>
</reference>
<protein>
    <submittedName>
        <fullName evidence="2">Uncharacterized protein</fullName>
    </submittedName>
</protein>
<dbReference type="InterPro" id="IPR042831">
    <property type="entry name" value="Ribosomal_mL40_fung"/>
</dbReference>
<feature type="chain" id="PRO_5040299658" evidence="1">
    <location>
        <begin position="24"/>
        <end position="180"/>
    </location>
</feature>
<name>A0A9N9KYS6_9HELO</name>
<dbReference type="EMBL" id="CAJVRL010000057">
    <property type="protein sequence ID" value="CAG8954570.1"/>
    <property type="molecule type" value="Genomic_DNA"/>
</dbReference>
<gene>
    <name evidence="2" type="ORF">HYFRA_00004488</name>
</gene>
<dbReference type="PANTHER" id="PTHR39150">
    <property type="entry name" value="54S RIBOSOMAL PROTEIN L28, MITOCHONDRIAL"/>
    <property type="match status" value="1"/>
</dbReference>
<evidence type="ECO:0000313" key="2">
    <source>
        <dbReference type="EMBL" id="CAG8954570.1"/>
    </source>
</evidence>
<dbReference type="GO" id="GO:0003735">
    <property type="term" value="F:structural constituent of ribosome"/>
    <property type="evidence" value="ECO:0007669"/>
    <property type="project" value="InterPro"/>
</dbReference>
<proteinExistence type="predicted"/>
<accession>A0A9N9KYS6</accession>
<dbReference type="PANTHER" id="PTHR39150:SF1">
    <property type="entry name" value="LARGE RIBOSOMAL SUBUNIT PROTEIN ML40"/>
    <property type="match status" value="1"/>
</dbReference>
<dbReference type="GO" id="GO:0032543">
    <property type="term" value="P:mitochondrial translation"/>
    <property type="evidence" value="ECO:0007669"/>
    <property type="project" value="InterPro"/>
</dbReference>
<sequence length="180" mass="20724">MSHTTTHHLLTPLLSCFRTLTLTTPKALPKTTLQTPTNPKRAFSTTTPLAARPARNANNKTDPRISLIRYHMQHPKTPRPLRLSRLRALRHWTIHRAWMLARRKRLEAEEGELMRMYQSMHSACELLRTMDTPGTKDAGRLYRIAMEKKGIFGHGGVPIEYARAQTDTPAKEAWNHGWTR</sequence>
<dbReference type="Proteomes" id="UP000696280">
    <property type="component" value="Unassembled WGS sequence"/>
</dbReference>
<dbReference type="Gene3D" id="6.10.250.3440">
    <property type="match status" value="1"/>
</dbReference>
<keyword evidence="3" id="KW-1185">Reference proteome</keyword>
<dbReference type="OrthoDB" id="8830751at2759"/>
<keyword evidence="1" id="KW-0732">Signal</keyword>
<feature type="signal peptide" evidence="1">
    <location>
        <begin position="1"/>
        <end position="23"/>
    </location>
</feature>
<comment type="caution">
    <text evidence="2">The sequence shown here is derived from an EMBL/GenBank/DDBJ whole genome shotgun (WGS) entry which is preliminary data.</text>
</comment>
<dbReference type="AlphaFoldDB" id="A0A9N9KYS6"/>
<organism evidence="2 3">
    <name type="scientific">Hymenoscyphus fraxineus</name>
    <dbReference type="NCBI Taxonomy" id="746836"/>
    <lineage>
        <taxon>Eukaryota</taxon>
        <taxon>Fungi</taxon>
        <taxon>Dikarya</taxon>
        <taxon>Ascomycota</taxon>
        <taxon>Pezizomycotina</taxon>
        <taxon>Leotiomycetes</taxon>
        <taxon>Helotiales</taxon>
        <taxon>Helotiaceae</taxon>
        <taxon>Hymenoscyphus</taxon>
    </lineage>
</organism>
<evidence type="ECO:0000313" key="3">
    <source>
        <dbReference type="Proteomes" id="UP000696280"/>
    </source>
</evidence>